<proteinExistence type="predicted"/>
<keyword evidence="4" id="KW-1185">Reference proteome</keyword>
<organism evidence="3 4">
    <name type="scientific">Spizellomyces punctatus (strain DAOM BR117)</name>
    <dbReference type="NCBI Taxonomy" id="645134"/>
    <lineage>
        <taxon>Eukaryota</taxon>
        <taxon>Fungi</taxon>
        <taxon>Fungi incertae sedis</taxon>
        <taxon>Chytridiomycota</taxon>
        <taxon>Chytridiomycota incertae sedis</taxon>
        <taxon>Chytridiomycetes</taxon>
        <taxon>Spizellomycetales</taxon>
        <taxon>Spizellomycetaceae</taxon>
        <taxon>Spizellomyces</taxon>
    </lineage>
</organism>
<keyword evidence="1" id="KW-0175">Coiled coil</keyword>
<name>A0A0L0HDF8_SPIPD</name>
<feature type="compositionally biased region" description="Basic and acidic residues" evidence="2">
    <location>
        <begin position="51"/>
        <end position="66"/>
    </location>
</feature>
<dbReference type="GeneID" id="27688795"/>
<feature type="coiled-coil region" evidence="1">
    <location>
        <begin position="111"/>
        <end position="143"/>
    </location>
</feature>
<dbReference type="EMBL" id="KQ257458">
    <property type="protein sequence ID" value="KNC99167.1"/>
    <property type="molecule type" value="Genomic_DNA"/>
</dbReference>
<dbReference type="VEuPathDB" id="FungiDB:SPPG_05421"/>
<feature type="region of interest" description="Disordered" evidence="2">
    <location>
        <begin position="25"/>
        <end position="73"/>
    </location>
</feature>
<dbReference type="RefSeq" id="XP_016607207.1">
    <property type="nucleotide sequence ID" value="XM_016753636.1"/>
</dbReference>
<dbReference type="InParanoid" id="A0A0L0HDF8"/>
<evidence type="ECO:0000313" key="4">
    <source>
        <dbReference type="Proteomes" id="UP000053201"/>
    </source>
</evidence>
<dbReference type="Proteomes" id="UP000053201">
    <property type="component" value="Unassembled WGS sequence"/>
</dbReference>
<sequence>MEYLSPAPVPFTAFGVPPPPGFQLPSFSPLLFSPAATQQDQSTVEQQQQELQDKPHSTGPEQKDIMGNEQNPQKQVSFREFVTVAYTWGADEYDRSSTEVEPLTKNDLIELLLYRAEMQQYTRELLKLRKQAIEAERRKRQREIAAFQAYQRCSIAAAASAAAAQFAQPAYAPVWDHAAAVAAAAAASAAGPAYVPQQHYYMHQPLDMGFAPSNAPNYGSVMYY</sequence>
<reference evidence="3 4" key="1">
    <citation type="submission" date="2009-08" db="EMBL/GenBank/DDBJ databases">
        <title>The Genome Sequence of Spizellomyces punctatus strain DAOM BR117.</title>
        <authorList>
            <consortium name="The Broad Institute Genome Sequencing Platform"/>
            <person name="Russ C."/>
            <person name="Cuomo C."/>
            <person name="Shea T."/>
            <person name="Young S.K."/>
            <person name="Zeng Q."/>
            <person name="Koehrsen M."/>
            <person name="Haas B."/>
            <person name="Borodovsky M."/>
            <person name="Guigo R."/>
            <person name="Alvarado L."/>
            <person name="Berlin A."/>
            <person name="Bochicchio J."/>
            <person name="Borenstein D."/>
            <person name="Chapman S."/>
            <person name="Chen Z."/>
            <person name="Engels R."/>
            <person name="Freedman E."/>
            <person name="Gellesch M."/>
            <person name="Goldberg J."/>
            <person name="Griggs A."/>
            <person name="Gujja S."/>
            <person name="Heiman D."/>
            <person name="Hepburn T."/>
            <person name="Howarth C."/>
            <person name="Jen D."/>
            <person name="Larson L."/>
            <person name="Lewis B."/>
            <person name="Mehta T."/>
            <person name="Park D."/>
            <person name="Pearson M."/>
            <person name="Roberts A."/>
            <person name="Saif S."/>
            <person name="Shenoy N."/>
            <person name="Sisk P."/>
            <person name="Stolte C."/>
            <person name="Sykes S."/>
            <person name="Thomson T."/>
            <person name="Walk T."/>
            <person name="White J."/>
            <person name="Yandava C."/>
            <person name="Burger G."/>
            <person name="Gray M.W."/>
            <person name="Holland P.W.H."/>
            <person name="King N."/>
            <person name="Lang F.B.F."/>
            <person name="Roger A.J."/>
            <person name="Ruiz-Trillo I."/>
            <person name="Lander E."/>
            <person name="Nusbaum C."/>
        </authorList>
    </citation>
    <scope>NUCLEOTIDE SEQUENCE [LARGE SCALE GENOMIC DNA]</scope>
    <source>
        <strain evidence="3 4">DAOM BR117</strain>
    </source>
</reference>
<evidence type="ECO:0000313" key="3">
    <source>
        <dbReference type="EMBL" id="KNC99167.1"/>
    </source>
</evidence>
<dbReference type="AlphaFoldDB" id="A0A0L0HDF8"/>
<protein>
    <submittedName>
        <fullName evidence="3">Uncharacterized protein</fullName>
    </submittedName>
</protein>
<dbReference type="OrthoDB" id="5596610at2759"/>
<gene>
    <name evidence="3" type="ORF">SPPG_05421</name>
</gene>
<feature type="compositionally biased region" description="Low complexity" evidence="2">
    <location>
        <begin position="37"/>
        <end position="50"/>
    </location>
</feature>
<evidence type="ECO:0000256" key="2">
    <source>
        <dbReference type="SAM" id="MobiDB-lite"/>
    </source>
</evidence>
<accession>A0A0L0HDF8</accession>
<evidence type="ECO:0000256" key="1">
    <source>
        <dbReference type="SAM" id="Coils"/>
    </source>
</evidence>